<reference evidence="1 2" key="1">
    <citation type="submission" date="2016-11" db="EMBL/GenBank/DDBJ databases">
        <title>The macronuclear genome of Stentor coeruleus: a giant cell with tiny introns.</title>
        <authorList>
            <person name="Slabodnick M."/>
            <person name="Ruby J.G."/>
            <person name="Reiff S.B."/>
            <person name="Swart E.C."/>
            <person name="Gosai S."/>
            <person name="Prabakaran S."/>
            <person name="Witkowska E."/>
            <person name="Larue G.E."/>
            <person name="Fisher S."/>
            <person name="Freeman R.M."/>
            <person name="Gunawardena J."/>
            <person name="Chu W."/>
            <person name="Stover N.A."/>
            <person name="Gregory B.D."/>
            <person name="Nowacki M."/>
            <person name="Derisi J."/>
            <person name="Roy S.W."/>
            <person name="Marshall W.F."/>
            <person name="Sood P."/>
        </authorList>
    </citation>
    <scope>NUCLEOTIDE SEQUENCE [LARGE SCALE GENOMIC DNA]</scope>
    <source>
        <strain evidence="1">WM001</strain>
    </source>
</reference>
<dbReference type="Gene3D" id="1.25.40.20">
    <property type="entry name" value="Ankyrin repeat-containing domain"/>
    <property type="match status" value="1"/>
</dbReference>
<dbReference type="AlphaFoldDB" id="A0A1R2C3R9"/>
<dbReference type="EMBL" id="MPUH01000295">
    <property type="protein sequence ID" value="OMJ83674.1"/>
    <property type="molecule type" value="Genomic_DNA"/>
</dbReference>
<sequence>MGCCSSEMKTLPRNQVVDRIKIAIEQNHWLKLPTLFAVLEKIQPEKLSAIDRPIIETKEITLNPFAYSIWLGQKETFIYMYENLHPNILELEHQLAKYNMTALDIICQKGYIEILKLYIPIYTDYQITLMHSIENHYDPSLPANIYTPIQKACEIGNIVVVSTIVNYYKTNCPNGLVNIKIPFILDINYQDENTGENCPLIACRNGNYTMMRYLHENCQANFFAKNKHDENAINVCLAGYRREPKLTYYECIVYLVNTIGVDFMHMHEESLLIAEDPKIIGFLEKKLKEKGVNVTKKDVERFNAIKQPPIPKTDLEIDLDKLQEHEFVIKNYIGDESYIEHKDDTMNFSILNDNAVLMHR</sequence>
<name>A0A1R2C3R9_9CILI</name>
<dbReference type="InterPro" id="IPR036770">
    <property type="entry name" value="Ankyrin_rpt-contain_sf"/>
</dbReference>
<evidence type="ECO:0008006" key="3">
    <source>
        <dbReference type="Google" id="ProtNLM"/>
    </source>
</evidence>
<organism evidence="1 2">
    <name type="scientific">Stentor coeruleus</name>
    <dbReference type="NCBI Taxonomy" id="5963"/>
    <lineage>
        <taxon>Eukaryota</taxon>
        <taxon>Sar</taxon>
        <taxon>Alveolata</taxon>
        <taxon>Ciliophora</taxon>
        <taxon>Postciliodesmatophora</taxon>
        <taxon>Heterotrichea</taxon>
        <taxon>Heterotrichida</taxon>
        <taxon>Stentoridae</taxon>
        <taxon>Stentor</taxon>
    </lineage>
</organism>
<gene>
    <name evidence="1" type="ORF">SteCoe_15344</name>
</gene>
<evidence type="ECO:0000313" key="1">
    <source>
        <dbReference type="EMBL" id="OMJ83674.1"/>
    </source>
</evidence>
<comment type="caution">
    <text evidence="1">The sequence shown here is derived from an EMBL/GenBank/DDBJ whole genome shotgun (WGS) entry which is preliminary data.</text>
</comment>
<proteinExistence type="predicted"/>
<dbReference type="SUPFAM" id="SSF48403">
    <property type="entry name" value="Ankyrin repeat"/>
    <property type="match status" value="1"/>
</dbReference>
<dbReference type="Proteomes" id="UP000187209">
    <property type="component" value="Unassembled WGS sequence"/>
</dbReference>
<protein>
    <recommendedName>
        <fullName evidence="3">DUF3447 domain-containing protein</fullName>
    </recommendedName>
</protein>
<keyword evidence="2" id="KW-1185">Reference proteome</keyword>
<accession>A0A1R2C3R9</accession>
<evidence type="ECO:0000313" key="2">
    <source>
        <dbReference type="Proteomes" id="UP000187209"/>
    </source>
</evidence>